<dbReference type="CDD" id="cd10434">
    <property type="entry name" value="GIY-YIG_UvrC_Cho"/>
    <property type="match status" value="1"/>
</dbReference>
<feature type="domain" description="UvrC family homology region profile" evidence="10">
    <location>
        <begin position="272"/>
        <end position="471"/>
    </location>
</feature>
<dbReference type="RefSeq" id="WP_126448858.1">
    <property type="nucleotide sequence ID" value="NZ_CP034549.1"/>
</dbReference>
<dbReference type="GO" id="GO:0006289">
    <property type="term" value="P:nucleotide-excision repair"/>
    <property type="evidence" value="ECO:0007669"/>
    <property type="project" value="UniProtKB-UniRule"/>
</dbReference>
<dbReference type="PROSITE" id="PS50164">
    <property type="entry name" value="GIY_YIG"/>
    <property type="match status" value="1"/>
</dbReference>
<evidence type="ECO:0000256" key="7">
    <source>
        <dbReference type="HAMAP-Rule" id="MF_00203"/>
    </source>
</evidence>
<dbReference type="HAMAP" id="MF_00203">
    <property type="entry name" value="UvrC"/>
    <property type="match status" value="1"/>
</dbReference>
<evidence type="ECO:0000259" key="9">
    <source>
        <dbReference type="PROSITE" id="PS50164"/>
    </source>
</evidence>
<evidence type="ECO:0000259" key="8">
    <source>
        <dbReference type="PROSITE" id="PS50151"/>
    </source>
</evidence>
<comment type="function">
    <text evidence="7">The UvrABC repair system catalyzes the recognition and processing of DNA lesions. UvrC both incises the 5' and 3' sides of the lesion. The N-terminal half is responsible for the 3' incision and the C-terminal half is responsible for the 5' incision.</text>
</comment>
<dbReference type="InterPro" id="IPR001943">
    <property type="entry name" value="UVR_dom"/>
</dbReference>
<dbReference type="InterPro" id="IPR050066">
    <property type="entry name" value="UvrABC_protein_C"/>
</dbReference>
<evidence type="ECO:0000313" key="11">
    <source>
        <dbReference type="EMBL" id="AZQ45160.1"/>
    </source>
</evidence>
<evidence type="ECO:0000256" key="5">
    <source>
        <dbReference type="ARBA" id="ARBA00023204"/>
    </source>
</evidence>
<dbReference type="SMART" id="SM00465">
    <property type="entry name" value="GIYc"/>
    <property type="match status" value="1"/>
</dbReference>
<dbReference type="EMBL" id="CP034549">
    <property type="protein sequence ID" value="AZQ45160.1"/>
    <property type="molecule type" value="Genomic_DNA"/>
</dbReference>
<keyword evidence="4 7" id="KW-0267">Excision nuclease</keyword>
<evidence type="ECO:0000256" key="6">
    <source>
        <dbReference type="ARBA" id="ARBA00023236"/>
    </source>
</evidence>
<comment type="subunit">
    <text evidence="7">Interacts with UvrB in an incision complex.</text>
</comment>
<dbReference type="Proteomes" id="UP000279600">
    <property type="component" value="Chromosome"/>
</dbReference>
<comment type="subcellular location">
    <subcellularLocation>
        <location evidence="7">Cytoplasm</location>
    </subcellularLocation>
</comment>
<organism evidence="11 12">
    <name type="scientific">Nonlabens ponticola</name>
    <dbReference type="NCBI Taxonomy" id="2496866"/>
    <lineage>
        <taxon>Bacteria</taxon>
        <taxon>Pseudomonadati</taxon>
        <taxon>Bacteroidota</taxon>
        <taxon>Flavobacteriia</taxon>
        <taxon>Flavobacteriales</taxon>
        <taxon>Flavobacteriaceae</taxon>
        <taxon>Nonlabens</taxon>
    </lineage>
</organism>
<feature type="domain" description="GIY-YIG" evidence="9">
    <location>
        <begin position="15"/>
        <end position="93"/>
    </location>
</feature>
<dbReference type="SUPFAM" id="SSF82771">
    <property type="entry name" value="GIY-YIG endonuclease"/>
    <property type="match status" value="1"/>
</dbReference>
<dbReference type="Pfam" id="PF08459">
    <property type="entry name" value="UvrC_RNaseH_dom"/>
    <property type="match status" value="1"/>
</dbReference>
<name>A0A3S9N163_9FLAO</name>
<dbReference type="Pfam" id="PF01541">
    <property type="entry name" value="GIY-YIG"/>
    <property type="match status" value="1"/>
</dbReference>
<sequence>MELPPLEVQIKTLPLSPGVYLYYDKTDRLLYVGKAKKIKKRVSSYFTKNHDSYRISTMVKKIVRIEHIVVQTETDALLLENSLIKSRSPKYNIMLRDDKTYPWLCIKNERFPRVFLTRKMIKDGSEYYGPYTSVRTVRTLLELVKSLYPIRTCNYDLQEEKIQAGKYKLCLEYHIGNCKGPCTGLQNETSYNNNIDALRGIVKGDFKEAVKHFNTLMQEHAANMEFEDAQRIKDKLDILTRYQTKSTIVNPNISNVDIFTIVSDEAAGYVNYLQINHGSITRSHTMELKKQLDESDKELLKLAIVELRTRFDSQSREIYTQFPLDLGEEIKVTVPKLGDKKRVVELSERNAKFFRQEQFKTIKIVDPDRHVNRLMIQMKADLRLDEEPRHMECFDNSNIQGTNPVAACVVFKNGKPSKSEYRHFNIKTVDGPDDFASMEEVVYRRYRRLQEEDQPLPQLVIVDGGKGQLSSGVKALERLGLRGTIPIIGIAKRLEELFYPNDPVPLYLDKRSESLKVIQHMRNEAHRFGINHHRNKRSKQAIETELDVIPGIGGKTVVSLLQHFRSVKRVKEATEKELIGVVGLSKARKIIDYYSGEQE</sequence>
<dbReference type="GO" id="GO:0003677">
    <property type="term" value="F:DNA binding"/>
    <property type="evidence" value="ECO:0007669"/>
    <property type="project" value="UniProtKB-UniRule"/>
</dbReference>
<feature type="domain" description="UVR" evidence="8">
    <location>
        <begin position="207"/>
        <end position="242"/>
    </location>
</feature>
<gene>
    <name evidence="7 11" type="primary">uvrC</name>
    <name evidence="11" type="ORF">EJ995_03840</name>
</gene>
<dbReference type="PANTHER" id="PTHR30562">
    <property type="entry name" value="UVRC/OXIDOREDUCTASE"/>
    <property type="match status" value="1"/>
</dbReference>
<evidence type="ECO:0000256" key="4">
    <source>
        <dbReference type="ARBA" id="ARBA00022881"/>
    </source>
</evidence>
<protein>
    <recommendedName>
        <fullName evidence="7">UvrABC system protein C</fullName>
        <shortName evidence="7">Protein UvrC</shortName>
    </recommendedName>
    <alternativeName>
        <fullName evidence="7">Excinuclease ABC subunit C</fullName>
    </alternativeName>
</protein>
<keyword evidence="6 7" id="KW-0742">SOS response</keyword>
<evidence type="ECO:0000256" key="1">
    <source>
        <dbReference type="ARBA" id="ARBA00022490"/>
    </source>
</evidence>
<proteinExistence type="inferred from homology"/>
<dbReference type="InterPro" id="IPR010994">
    <property type="entry name" value="RuvA_2-like"/>
</dbReference>
<dbReference type="AlphaFoldDB" id="A0A3S9N163"/>
<dbReference type="GO" id="GO:0009380">
    <property type="term" value="C:excinuclease repair complex"/>
    <property type="evidence" value="ECO:0007669"/>
    <property type="project" value="InterPro"/>
</dbReference>
<dbReference type="InterPro" id="IPR001162">
    <property type="entry name" value="UvrC_RNase_H_dom"/>
</dbReference>
<dbReference type="Gene3D" id="1.10.150.20">
    <property type="entry name" value="5' to 3' exonuclease, C-terminal subdomain"/>
    <property type="match status" value="1"/>
</dbReference>
<dbReference type="InterPro" id="IPR035901">
    <property type="entry name" value="GIY-YIG_endonuc_sf"/>
</dbReference>
<comment type="similarity">
    <text evidence="7">Belongs to the UvrC family.</text>
</comment>
<evidence type="ECO:0000313" key="12">
    <source>
        <dbReference type="Proteomes" id="UP000279600"/>
    </source>
</evidence>
<dbReference type="SUPFAM" id="SSF46600">
    <property type="entry name" value="C-terminal UvrC-binding domain of UvrB"/>
    <property type="match status" value="1"/>
</dbReference>
<dbReference type="KEGG" id="noj:EJ995_03840"/>
<dbReference type="GO" id="GO:0005737">
    <property type="term" value="C:cytoplasm"/>
    <property type="evidence" value="ECO:0007669"/>
    <property type="project" value="UniProtKB-SubCell"/>
</dbReference>
<dbReference type="GO" id="GO:0009432">
    <property type="term" value="P:SOS response"/>
    <property type="evidence" value="ECO:0007669"/>
    <property type="project" value="UniProtKB-UniRule"/>
</dbReference>
<keyword evidence="3 7" id="KW-0228">DNA excision</keyword>
<dbReference type="InterPro" id="IPR036876">
    <property type="entry name" value="UVR_dom_sf"/>
</dbReference>
<evidence type="ECO:0000256" key="2">
    <source>
        <dbReference type="ARBA" id="ARBA00022763"/>
    </source>
</evidence>
<accession>A0A3S9N163</accession>
<dbReference type="FunFam" id="3.40.1440.10:FF:000001">
    <property type="entry name" value="UvrABC system protein C"/>
    <property type="match status" value="1"/>
</dbReference>
<dbReference type="Gene3D" id="3.40.1440.10">
    <property type="entry name" value="GIY-YIG endonuclease"/>
    <property type="match status" value="1"/>
</dbReference>
<dbReference type="PANTHER" id="PTHR30562:SF1">
    <property type="entry name" value="UVRABC SYSTEM PROTEIN C"/>
    <property type="match status" value="1"/>
</dbReference>
<dbReference type="InterPro" id="IPR047296">
    <property type="entry name" value="GIY-YIG_UvrC_Cho"/>
</dbReference>
<dbReference type="Pfam" id="PF22920">
    <property type="entry name" value="UvrC_RNaseH"/>
    <property type="match status" value="1"/>
</dbReference>
<keyword evidence="2 7" id="KW-0227">DNA damage</keyword>
<keyword evidence="5 7" id="KW-0234">DNA repair</keyword>
<dbReference type="Gene3D" id="3.30.420.340">
    <property type="entry name" value="UvrC, RNAse H endonuclease domain"/>
    <property type="match status" value="1"/>
</dbReference>
<keyword evidence="12" id="KW-1185">Reference proteome</keyword>
<reference evidence="11 12" key="1">
    <citation type="submission" date="2018-12" db="EMBL/GenBank/DDBJ databases">
        <title>Complete genome of Nonlabens sp. MJ115.</title>
        <authorList>
            <person name="Choi H.S."/>
            <person name="Jung J."/>
        </authorList>
    </citation>
    <scope>NUCLEOTIDE SEQUENCE [LARGE SCALE GENOMIC DNA]</scope>
    <source>
        <strain evidence="11 12">MJ115</strain>
    </source>
</reference>
<dbReference type="SUPFAM" id="SSF47781">
    <property type="entry name" value="RuvA domain 2-like"/>
    <property type="match status" value="1"/>
</dbReference>
<dbReference type="OrthoDB" id="9804933at2"/>
<evidence type="ECO:0000256" key="3">
    <source>
        <dbReference type="ARBA" id="ARBA00022769"/>
    </source>
</evidence>
<dbReference type="Pfam" id="PF14520">
    <property type="entry name" value="HHH_5"/>
    <property type="match status" value="1"/>
</dbReference>
<dbReference type="InterPro" id="IPR000305">
    <property type="entry name" value="GIY-YIG_endonuc"/>
</dbReference>
<evidence type="ECO:0000259" key="10">
    <source>
        <dbReference type="PROSITE" id="PS50165"/>
    </source>
</evidence>
<dbReference type="GO" id="GO:0009381">
    <property type="term" value="F:excinuclease ABC activity"/>
    <property type="evidence" value="ECO:0007669"/>
    <property type="project" value="UniProtKB-UniRule"/>
</dbReference>
<dbReference type="InterPro" id="IPR038476">
    <property type="entry name" value="UvrC_RNase_H_dom_sf"/>
</dbReference>
<dbReference type="InterPro" id="IPR004791">
    <property type="entry name" value="UvrC"/>
</dbReference>
<dbReference type="NCBIfam" id="TIGR00194">
    <property type="entry name" value="uvrC"/>
    <property type="match status" value="1"/>
</dbReference>
<dbReference type="PROSITE" id="PS50165">
    <property type="entry name" value="UVRC"/>
    <property type="match status" value="1"/>
</dbReference>
<keyword evidence="1 7" id="KW-0963">Cytoplasm</keyword>
<dbReference type="PROSITE" id="PS50151">
    <property type="entry name" value="UVR"/>
    <property type="match status" value="1"/>
</dbReference>